<dbReference type="SUPFAM" id="SSF52540">
    <property type="entry name" value="P-loop containing nucleoside triphosphate hydrolases"/>
    <property type="match status" value="1"/>
</dbReference>
<reference evidence="12 13" key="1">
    <citation type="submission" date="2017-03" db="EMBL/GenBank/DDBJ databases">
        <title>Isolation of Levoglucosan Utilizing Bacteria.</title>
        <authorList>
            <person name="Arya A.S."/>
        </authorList>
    </citation>
    <scope>NUCLEOTIDE SEQUENCE [LARGE SCALE GENOMIC DNA]</scope>
    <source>
        <strain evidence="12 13">MEC069</strain>
    </source>
</reference>
<dbReference type="InterPro" id="IPR027417">
    <property type="entry name" value="P-loop_NTPase"/>
</dbReference>
<evidence type="ECO:0000256" key="9">
    <source>
        <dbReference type="ARBA" id="ARBA00048743"/>
    </source>
</evidence>
<evidence type="ECO:0000256" key="5">
    <source>
        <dbReference type="ARBA" id="ARBA00022727"/>
    </source>
</evidence>
<proteinExistence type="inferred from homology"/>
<evidence type="ECO:0000256" key="10">
    <source>
        <dbReference type="HAMAP-Rule" id="MF_00165"/>
    </source>
</evidence>
<evidence type="ECO:0000313" key="13">
    <source>
        <dbReference type="Proteomes" id="UP000298246"/>
    </source>
</evidence>
<evidence type="ECO:0000256" key="7">
    <source>
        <dbReference type="ARBA" id="ARBA00022777"/>
    </source>
</evidence>
<sequence length="207" mass="23540">MQANPYPGKLIVLDGIDGSGKSTLLNRISSFLSNLNQPHVVTKTPSEEVREMHLWRAWHDDTLGVDRERIHEYGLTVIALGDRLVHQRSVVEANLQNNVWVLTDRYLISSLAFESGIVHQKIGELLIKPDLSILVDVPPALAMERVRQRTYETEHPDDERVANLTRERLLQLVAVNDYNHIIVNTGVTDPEATFEQVKGHLERLDSR</sequence>
<feature type="binding site" evidence="10">
    <location>
        <begin position="15"/>
        <end position="22"/>
    </location>
    <ligand>
        <name>ATP</name>
        <dbReference type="ChEBI" id="CHEBI:30616"/>
    </ligand>
</feature>
<comment type="function">
    <text evidence="10">Phosphorylation of dTMP to form dTDP in both de novo and salvage pathways of dTTP synthesis.</text>
</comment>
<feature type="domain" description="Thymidylate kinase-like" evidence="11">
    <location>
        <begin position="13"/>
        <end position="185"/>
    </location>
</feature>
<keyword evidence="7 10" id="KW-0418">Kinase</keyword>
<evidence type="ECO:0000313" key="12">
    <source>
        <dbReference type="EMBL" id="TFE83777.1"/>
    </source>
</evidence>
<dbReference type="GO" id="GO:0005737">
    <property type="term" value="C:cytoplasm"/>
    <property type="evidence" value="ECO:0007669"/>
    <property type="project" value="TreeGrafter"/>
</dbReference>
<dbReference type="Gene3D" id="3.40.50.300">
    <property type="entry name" value="P-loop containing nucleotide triphosphate hydrolases"/>
    <property type="match status" value="1"/>
</dbReference>
<evidence type="ECO:0000256" key="8">
    <source>
        <dbReference type="ARBA" id="ARBA00022840"/>
    </source>
</evidence>
<name>A0A4Y8PT21_9BACL</name>
<comment type="catalytic activity">
    <reaction evidence="9 10">
        <text>dTMP + ATP = dTDP + ADP</text>
        <dbReference type="Rhea" id="RHEA:13517"/>
        <dbReference type="ChEBI" id="CHEBI:30616"/>
        <dbReference type="ChEBI" id="CHEBI:58369"/>
        <dbReference type="ChEBI" id="CHEBI:63528"/>
        <dbReference type="ChEBI" id="CHEBI:456216"/>
        <dbReference type="EC" id="2.7.4.9"/>
    </reaction>
</comment>
<dbReference type="EMBL" id="MYFO01000043">
    <property type="protein sequence ID" value="TFE83777.1"/>
    <property type="molecule type" value="Genomic_DNA"/>
</dbReference>
<organism evidence="12 13">
    <name type="scientific">Paenibacillus athensensis</name>
    <dbReference type="NCBI Taxonomy" id="1967502"/>
    <lineage>
        <taxon>Bacteria</taxon>
        <taxon>Bacillati</taxon>
        <taxon>Bacillota</taxon>
        <taxon>Bacilli</taxon>
        <taxon>Bacillales</taxon>
        <taxon>Paenibacillaceae</taxon>
        <taxon>Paenibacillus</taxon>
    </lineage>
</organism>
<accession>A0A4Y8PT21</accession>
<dbReference type="CDD" id="cd01672">
    <property type="entry name" value="TMPK"/>
    <property type="match status" value="1"/>
</dbReference>
<dbReference type="InterPro" id="IPR018094">
    <property type="entry name" value="Thymidylate_kinase"/>
</dbReference>
<evidence type="ECO:0000256" key="6">
    <source>
        <dbReference type="ARBA" id="ARBA00022741"/>
    </source>
</evidence>
<protein>
    <recommendedName>
        <fullName evidence="3 10">Thymidylate kinase</fullName>
        <ecNumber evidence="2 10">2.7.4.9</ecNumber>
    </recommendedName>
    <alternativeName>
        <fullName evidence="10">dTMP kinase</fullName>
    </alternativeName>
</protein>
<evidence type="ECO:0000256" key="3">
    <source>
        <dbReference type="ARBA" id="ARBA00017144"/>
    </source>
</evidence>
<gene>
    <name evidence="10" type="primary">tmk</name>
    <name evidence="12" type="ORF">B5M42_22125</name>
</gene>
<keyword evidence="13" id="KW-1185">Reference proteome</keyword>
<evidence type="ECO:0000256" key="4">
    <source>
        <dbReference type="ARBA" id="ARBA00022679"/>
    </source>
</evidence>
<comment type="similarity">
    <text evidence="1 10">Belongs to the thymidylate kinase family.</text>
</comment>
<keyword evidence="8 10" id="KW-0067">ATP-binding</keyword>
<evidence type="ECO:0000256" key="2">
    <source>
        <dbReference type="ARBA" id="ARBA00012980"/>
    </source>
</evidence>
<dbReference type="PANTHER" id="PTHR10344:SF4">
    <property type="entry name" value="UMP-CMP KINASE 2, MITOCHONDRIAL"/>
    <property type="match status" value="1"/>
</dbReference>
<keyword evidence="6 10" id="KW-0547">Nucleotide-binding</keyword>
<dbReference type="InterPro" id="IPR039430">
    <property type="entry name" value="Thymidylate_kin-like_dom"/>
</dbReference>
<comment type="caution">
    <text evidence="12">The sequence shown here is derived from an EMBL/GenBank/DDBJ whole genome shotgun (WGS) entry which is preliminary data.</text>
</comment>
<dbReference type="GO" id="GO:0006227">
    <property type="term" value="P:dUDP biosynthetic process"/>
    <property type="evidence" value="ECO:0007669"/>
    <property type="project" value="TreeGrafter"/>
</dbReference>
<dbReference type="GO" id="GO:0006235">
    <property type="term" value="P:dTTP biosynthetic process"/>
    <property type="evidence" value="ECO:0007669"/>
    <property type="project" value="UniProtKB-UniRule"/>
</dbReference>
<dbReference type="Pfam" id="PF02223">
    <property type="entry name" value="Thymidylate_kin"/>
    <property type="match status" value="1"/>
</dbReference>
<keyword evidence="4 10" id="KW-0808">Transferase</keyword>
<dbReference type="GO" id="GO:0006233">
    <property type="term" value="P:dTDP biosynthetic process"/>
    <property type="evidence" value="ECO:0007669"/>
    <property type="project" value="InterPro"/>
</dbReference>
<evidence type="ECO:0000256" key="1">
    <source>
        <dbReference type="ARBA" id="ARBA00009776"/>
    </source>
</evidence>
<keyword evidence="5 10" id="KW-0545">Nucleotide biosynthesis</keyword>
<dbReference type="HAMAP" id="MF_00165">
    <property type="entry name" value="Thymidylate_kinase"/>
    <property type="match status" value="1"/>
</dbReference>
<dbReference type="Proteomes" id="UP000298246">
    <property type="component" value="Unassembled WGS sequence"/>
</dbReference>
<dbReference type="AlphaFoldDB" id="A0A4Y8PT21"/>
<dbReference type="GO" id="GO:0004798">
    <property type="term" value="F:dTMP kinase activity"/>
    <property type="evidence" value="ECO:0007669"/>
    <property type="project" value="UniProtKB-UniRule"/>
</dbReference>
<dbReference type="PANTHER" id="PTHR10344">
    <property type="entry name" value="THYMIDYLATE KINASE"/>
    <property type="match status" value="1"/>
</dbReference>
<dbReference type="EC" id="2.7.4.9" evidence="2 10"/>
<evidence type="ECO:0000259" key="11">
    <source>
        <dbReference type="Pfam" id="PF02223"/>
    </source>
</evidence>
<dbReference type="GO" id="GO:0005524">
    <property type="term" value="F:ATP binding"/>
    <property type="evidence" value="ECO:0007669"/>
    <property type="project" value="UniProtKB-UniRule"/>
</dbReference>